<keyword evidence="1" id="KW-0732">Signal</keyword>
<evidence type="ECO:0000313" key="2">
    <source>
        <dbReference type="EMBL" id="GFH47612.1"/>
    </source>
</evidence>
<comment type="caution">
    <text evidence="2">The sequence shown here is derived from an EMBL/GenBank/DDBJ whole genome shotgun (WGS) entry which is preliminary data.</text>
</comment>
<proteinExistence type="predicted"/>
<gene>
    <name evidence="2" type="ORF">CTEN210_04087</name>
</gene>
<name>A0AAD3H1Y6_9STRA</name>
<sequence length="253" mass="27655">MKLLTKAVVIFTGASTIACGGAKNDGLTSEEKGEVVAVVNSTDTSSSMARSPANKVQETKDTDFLSNAFLENCFEKCSIHNFIGDDFSKSQGGYLYTIQNMGKEGSLYYQYPDPLPSDEKVGTFSFITGQAAKYRGGNYCGRVSANRRGTFRIILTSDQGQDGQLSATEPSTCVYRMTRKCYCPANTTDQTCKTNNKCLEMGGVCVSNCKDDTNFQCVPDICFKNKKKSKNKKKQKGSKYNQGCVCKVPLGKK</sequence>
<keyword evidence="3" id="KW-1185">Reference proteome</keyword>
<organism evidence="2 3">
    <name type="scientific">Chaetoceros tenuissimus</name>
    <dbReference type="NCBI Taxonomy" id="426638"/>
    <lineage>
        <taxon>Eukaryota</taxon>
        <taxon>Sar</taxon>
        <taxon>Stramenopiles</taxon>
        <taxon>Ochrophyta</taxon>
        <taxon>Bacillariophyta</taxon>
        <taxon>Coscinodiscophyceae</taxon>
        <taxon>Chaetocerotophycidae</taxon>
        <taxon>Chaetocerotales</taxon>
        <taxon>Chaetocerotaceae</taxon>
        <taxon>Chaetoceros</taxon>
    </lineage>
</organism>
<feature type="chain" id="PRO_5042013443" description="Lipoprotein" evidence="1">
    <location>
        <begin position="23"/>
        <end position="253"/>
    </location>
</feature>
<feature type="signal peptide" evidence="1">
    <location>
        <begin position="1"/>
        <end position="22"/>
    </location>
</feature>
<evidence type="ECO:0008006" key="4">
    <source>
        <dbReference type="Google" id="ProtNLM"/>
    </source>
</evidence>
<accession>A0AAD3H1Y6</accession>
<protein>
    <recommendedName>
        <fullName evidence="4">Lipoprotein</fullName>
    </recommendedName>
</protein>
<evidence type="ECO:0000313" key="3">
    <source>
        <dbReference type="Proteomes" id="UP001054902"/>
    </source>
</evidence>
<evidence type="ECO:0000256" key="1">
    <source>
        <dbReference type="SAM" id="SignalP"/>
    </source>
</evidence>
<dbReference type="PROSITE" id="PS51257">
    <property type="entry name" value="PROKAR_LIPOPROTEIN"/>
    <property type="match status" value="1"/>
</dbReference>
<dbReference type="AlphaFoldDB" id="A0AAD3H1Y6"/>
<dbReference type="EMBL" id="BLLK01000023">
    <property type="protein sequence ID" value="GFH47612.1"/>
    <property type="molecule type" value="Genomic_DNA"/>
</dbReference>
<reference evidence="2 3" key="1">
    <citation type="journal article" date="2021" name="Sci. Rep.">
        <title>The genome of the diatom Chaetoceros tenuissimus carries an ancient integrated fragment of an extant virus.</title>
        <authorList>
            <person name="Hongo Y."/>
            <person name="Kimura K."/>
            <person name="Takaki Y."/>
            <person name="Yoshida Y."/>
            <person name="Baba S."/>
            <person name="Kobayashi G."/>
            <person name="Nagasaki K."/>
            <person name="Hano T."/>
            <person name="Tomaru Y."/>
        </authorList>
    </citation>
    <scope>NUCLEOTIDE SEQUENCE [LARGE SCALE GENOMIC DNA]</scope>
    <source>
        <strain evidence="2 3">NIES-3715</strain>
    </source>
</reference>
<dbReference type="Proteomes" id="UP001054902">
    <property type="component" value="Unassembled WGS sequence"/>
</dbReference>